<dbReference type="Gene3D" id="3.40.50.2000">
    <property type="entry name" value="Glycogen Phosphorylase B"/>
    <property type="match status" value="2"/>
</dbReference>
<keyword evidence="1" id="KW-0328">Glycosyltransferase</keyword>
<evidence type="ECO:0000313" key="4">
    <source>
        <dbReference type="EMBL" id="RKT78303.1"/>
    </source>
</evidence>
<dbReference type="CDD" id="cd03794">
    <property type="entry name" value="GT4_WbuB-like"/>
    <property type="match status" value="1"/>
</dbReference>
<organism evidence="4 5">
    <name type="scientific">Terracoccus luteus</name>
    <dbReference type="NCBI Taxonomy" id="53356"/>
    <lineage>
        <taxon>Bacteria</taxon>
        <taxon>Bacillati</taxon>
        <taxon>Actinomycetota</taxon>
        <taxon>Actinomycetes</taxon>
        <taxon>Micrococcales</taxon>
        <taxon>Intrasporangiaceae</taxon>
        <taxon>Terracoccus</taxon>
    </lineage>
</organism>
<dbReference type="SUPFAM" id="SSF53756">
    <property type="entry name" value="UDP-Glycosyltransferase/glycogen phosphorylase"/>
    <property type="match status" value="1"/>
</dbReference>
<dbReference type="PANTHER" id="PTHR12526">
    <property type="entry name" value="GLYCOSYLTRANSFERASE"/>
    <property type="match status" value="1"/>
</dbReference>
<keyword evidence="2 4" id="KW-0808">Transferase</keyword>
<gene>
    <name evidence="4" type="ORF">DFJ68_1746</name>
</gene>
<dbReference type="GO" id="GO:0016757">
    <property type="term" value="F:glycosyltransferase activity"/>
    <property type="evidence" value="ECO:0007669"/>
    <property type="project" value="UniProtKB-KW"/>
</dbReference>
<dbReference type="EMBL" id="RBXT01000001">
    <property type="protein sequence ID" value="RKT78303.1"/>
    <property type="molecule type" value="Genomic_DNA"/>
</dbReference>
<dbReference type="RefSeq" id="WP_121032429.1">
    <property type="nucleotide sequence ID" value="NZ_RBXT01000001.1"/>
</dbReference>
<evidence type="ECO:0000313" key="5">
    <source>
        <dbReference type="Proteomes" id="UP000278440"/>
    </source>
</evidence>
<evidence type="ECO:0000256" key="1">
    <source>
        <dbReference type="ARBA" id="ARBA00022676"/>
    </source>
</evidence>
<dbReference type="InterPro" id="IPR028098">
    <property type="entry name" value="Glyco_trans_4-like_N"/>
</dbReference>
<dbReference type="Proteomes" id="UP000278440">
    <property type="component" value="Unassembled WGS sequence"/>
</dbReference>
<comment type="caution">
    <text evidence="4">The sequence shown here is derived from an EMBL/GenBank/DDBJ whole genome shotgun (WGS) entry which is preliminary data.</text>
</comment>
<evidence type="ECO:0000256" key="2">
    <source>
        <dbReference type="ARBA" id="ARBA00022679"/>
    </source>
</evidence>
<accession>A0A495Y0L7</accession>
<sequence>MKITYIHQHFKRPDQAGGTRSWEFARRLVSDGHAVTMICGGPERATYTEAGFTVVQLPVRYANAMAPWRRLVAFARFMQLATTATYADRGDVVLASSTPLTVAVPALVSTRLRRSAFVLEVRDLWPEAPVALGYLRSRPVIGLALRLERTAYQRARRVIALSPGMAAGVSRVVPGKRVDVVPNACDIELFDLSPADRATVREREGWGDDRVLVYAGSLGAIYDVPWLAGLALAARRQGLRVVVVGDGSELPAARARLRDSGIDPDEVFVGPRSKVEVAGLVAAADAVVSSVVDAPVLEPASINKVFDGLAAARPVVFNHRGWLTDLVTDEGAGLYVGDVDADTAVRQVLDLLTDDLRYRRAVDRARAVASEHFARDTLYGTFRDVLTDAGEPTGARR</sequence>
<feature type="domain" description="Glycosyltransferase subfamily 4-like N-terminal" evidence="3">
    <location>
        <begin position="18"/>
        <end position="183"/>
    </location>
</feature>
<reference evidence="4 5" key="1">
    <citation type="submission" date="2018-10" db="EMBL/GenBank/DDBJ databases">
        <title>Sequencing the genomes of 1000 actinobacteria strains.</title>
        <authorList>
            <person name="Klenk H.-P."/>
        </authorList>
    </citation>
    <scope>NUCLEOTIDE SEQUENCE [LARGE SCALE GENOMIC DNA]</scope>
    <source>
        <strain evidence="4 5">DSM 44267</strain>
    </source>
</reference>
<name>A0A495Y0L7_9MICO</name>
<dbReference type="PANTHER" id="PTHR12526:SF638">
    <property type="entry name" value="SPORE COAT PROTEIN SA"/>
    <property type="match status" value="1"/>
</dbReference>
<keyword evidence="5" id="KW-1185">Reference proteome</keyword>
<dbReference type="AlphaFoldDB" id="A0A495Y0L7"/>
<protein>
    <submittedName>
        <fullName evidence="4">Glycosyltransferase involved in cell wall biosynthesis</fullName>
    </submittedName>
</protein>
<proteinExistence type="predicted"/>
<dbReference type="Pfam" id="PF13692">
    <property type="entry name" value="Glyco_trans_1_4"/>
    <property type="match status" value="1"/>
</dbReference>
<dbReference type="Pfam" id="PF13579">
    <property type="entry name" value="Glyco_trans_4_4"/>
    <property type="match status" value="1"/>
</dbReference>
<dbReference type="OrthoDB" id="3180470at2"/>
<evidence type="ECO:0000259" key="3">
    <source>
        <dbReference type="Pfam" id="PF13579"/>
    </source>
</evidence>